<proteinExistence type="predicted"/>
<evidence type="ECO:0000313" key="3">
    <source>
        <dbReference type="Proteomes" id="UP000663828"/>
    </source>
</evidence>
<feature type="compositionally biased region" description="Acidic residues" evidence="1">
    <location>
        <begin position="155"/>
        <end position="165"/>
    </location>
</feature>
<keyword evidence="3" id="KW-1185">Reference proteome</keyword>
<dbReference type="AlphaFoldDB" id="A0A815PXZ5"/>
<feature type="region of interest" description="Disordered" evidence="1">
    <location>
        <begin position="105"/>
        <end position="215"/>
    </location>
</feature>
<sequence length="387" mass="43824">MSQNRKSTQRKTSRLSTDSNNLWQIIDQPPSSSSTSTAVRRPTYPNVPKRAQRLPSINEHALIQTDSSISFVPKNKQSHKSDDHGPTANAYTRLNLDLISKYTMPQNETQPCPLSPTDNENQITRNPKSKFKRTISALDEMNQHNHDSKRAKSSDDDEDEDEDELSQLLDHRHTKRIFSQSTINDDDEERKPPIRKPTARKLSSTQQRPFLNNIQTQPVIATSYHSPGTLMIEPDLDTEDDHLLDQEDTQPSHKSHSKLEDLLNRSLPTDVNLLDSLTPSLTQSSIHKDYHSVRSPLFNTFKRALEPPIDHSSPCSNGIDGRQSTTSSVSLFYDTPRSSLSRTTTSNTNSTPSIIIKHDRETQISVPSNIDLIEQLILQTNLHINEN</sequence>
<comment type="caution">
    <text evidence="2">The sequence shown here is derived from an EMBL/GenBank/DDBJ whole genome shotgun (WGS) entry which is preliminary data.</text>
</comment>
<dbReference type="EMBL" id="CAJNOR010003874">
    <property type="protein sequence ID" value="CAF1455516.1"/>
    <property type="molecule type" value="Genomic_DNA"/>
</dbReference>
<name>A0A815PXZ5_ADIRI</name>
<evidence type="ECO:0000313" key="2">
    <source>
        <dbReference type="EMBL" id="CAF1455516.1"/>
    </source>
</evidence>
<feature type="compositionally biased region" description="Polar residues" evidence="1">
    <location>
        <begin position="14"/>
        <end position="38"/>
    </location>
</feature>
<dbReference type="Proteomes" id="UP000663828">
    <property type="component" value="Unassembled WGS sequence"/>
</dbReference>
<organism evidence="2 3">
    <name type="scientific">Adineta ricciae</name>
    <name type="common">Rotifer</name>
    <dbReference type="NCBI Taxonomy" id="249248"/>
    <lineage>
        <taxon>Eukaryota</taxon>
        <taxon>Metazoa</taxon>
        <taxon>Spiralia</taxon>
        <taxon>Gnathifera</taxon>
        <taxon>Rotifera</taxon>
        <taxon>Eurotatoria</taxon>
        <taxon>Bdelloidea</taxon>
        <taxon>Adinetida</taxon>
        <taxon>Adinetidae</taxon>
        <taxon>Adineta</taxon>
    </lineage>
</organism>
<evidence type="ECO:0000256" key="1">
    <source>
        <dbReference type="SAM" id="MobiDB-lite"/>
    </source>
</evidence>
<protein>
    <submittedName>
        <fullName evidence="2">Uncharacterized protein</fullName>
    </submittedName>
</protein>
<feature type="region of interest" description="Disordered" evidence="1">
    <location>
        <begin position="65"/>
        <end position="89"/>
    </location>
</feature>
<gene>
    <name evidence="2" type="ORF">XAT740_LOCUS37129</name>
</gene>
<feature type="compositionally biased region" description="Polar residues" evidence="1">
    <location>
        <begin position="201"/>
        <end position="215"/>
    </location>
</feature>
<feature type="compositionally biased region" description="Basic and acidic residues" evidence="1">
    <location>
        <begin position="141"/>
        <end position="154"/>
    </location>
</feature>
<accession>A0A815PXZ5</accession>
<feature type="compositionally biased region" description="Polar residues" evidence="1">
    <location>
        <begin position="105"/>
        <end position="126"/>
    </location>
</feature>
<feature type="non-terminal residue" evidence="2">
    <location>
        <position position="1"/>
    </location>
</feature>
<reference evidence="2" key="1">
    <citation type="submission" date="2021-02" db="EMBL/GenBank/DDBJ databases">
        <authorList>
            <person name="Nowell W R."/>
        </authorList>
    </citation>
    <scope>NUCLEOTIDE SEQUENCE</scope>
</reference>
<feature type="region of interest" description="Disordered" evidence="1">
    <location>
        <begin position="1"/>
        <end position="52"/>
    </location>
</feature>